<accession>A0ABS4KHB7</accession>
<dbReference type="InterPro" id="IPR016181">
    <property type="entry name" value="Acyl_CoA_acyltransferase"/>
</dbReference>
<gene>
    <name evidence="2" type="ORF">J2Z35_000970</name>
</gene>
<dbReference type="CDD" id="cd04301">
    <property type="entry name" value="NAT_SF"/>
    <property type="match status" value="1"/>
</dbReference>
<dbReference type="InterPro" id="IPR000182">
    <property type="entry name" value="GNAT_dom"/>
</dbReference>
<reference evidence="2 3" key="1">
    <citation type="submission" date="2021-03" db="EMBL/GenBank/DDBJ databases">
        <title>Genomic Encyclopedia of Type Strains, Phase IV (KMG-IV): sequencing the most valuable type-strain genomes for metagenomic binning, comparative biology and taxonomic classification.</title>
        <authorList>
            <person name="Goeker M."/>
        </authorList>
    </citation>
    <scope>NUCLEOTIDE SEQUENCE [LARGE SCALE GENOMIC DNA]</scope>
    <source>
        <strain evidence="2 3">DSM 27512</strain>
    </source>
</reference>
<dbReference type="Proteomes" id="UP001314903">
    <property type="component" value="Unassembled WGS sequence"/>
</dbReference>
<feature type="domain" description="N-acetyltransferase" evidence="1">
    <location>
        <begin position="24"/>
        <end position="190"/>
    </location>
</feature>
<dbReference type="RefSeq" id="WP_209659982.1">
    <property type="nucleotide sequence ID" value="NZ_JAGGLI010000008.1"/>
</dbReference>
<name>A0ABS4KHB7_9FIRM</name>
<protein>
    <submittedName>
        <fullName evidence="2">RimJ/RimL family protein N-acetyltransferase</fullName>
    </submittedName>
</protein>
<dbReference type="Gene3D" id="3.40.630.30">
    <property type="match status" value="1"/>
</dbReference>
<evidence type="ECO:0000313" key="3">
    <source>
        <dbReference type="Proteomes" id="UP001314903"/>
    </source>
</evidence>
<evidence type="ECO:0000259" key="1">
    <source>
        <dbReference type="PROSITE" id="PS51186"/>
    </source>
</evidence>
<organism evidence="2 3">
    <name type="scientific">Acetoanaerobium pronyense</name>
    <dbReference type="NCBI Taxonomy" id="1482736"/>
    <lineage>
        <taxon>Bacteria</taxon>
        <taxon>Bacillati</taxon>
        <taxon>Bacillota</taxon>
        <taxon>Clostridia</taxon>
        <taxon>Peptostreptococcales</taxon>
        <taxon>Filifactoraceae</taxon>
        <taxon>Acetoanaerobium</taxon>
    </lineage>
</organism>
<dbReference type="Pfam" id="PF00583">
    <property type="entry name" value="Acetyltransf_1"/>
    <property type="match status" value="1"/>
</dbReference>
<proteinExistence type="predicted"/>
<dbReference type="PANTHER" id="PTHR43415:SF3">
    <property type="entry name" value="GNAT-FAMILY ACETYLTRANSFERASE"/>
    <property type="match status" value="1"/>
</dbReference>
<dbReference type="SUPFAM" id="SSF55729">
    <property type="entry name" value="Acyl-CoA N-acyltransferases (Nat)"/>
    <property type="match status" value="1"/>
</dbReference>
<sequence length="190" mass="21457">MKGDKSQERLHFLKEIILDDGSIVRIRRAEVRDAKNLLDYINKAGGESDFLTFGAGEFGRDVKGEEEFIKNISAQDNALFIVAERNGEIIGNAGITGGPRPRIRHTGEFGLSILKDYWGAGIGTAIVKVIIDWSRDSDIFRKINLRVRSDNEGAIHIYKKLGFKEEGLITREFYVNGKFYDAIWMGMEID</sequence>
<dbReference type="PANTHER" id="PTHR43415">
    <property type="entry name" value="SPERMIDINE N(1)-ACETYLTRANSFERASE"/>
    <property type="match status" value="1"/>
</dbReference>
<dbReference type="EMBL" id="JAGGLI010000008">
    <property type="protein sequence ID" value="MBP2027176.1"/>
    <property type="molecule type" value="Genomic_DNA"/>
</dbReference>
<comment type="caution">
    <text evidence="2">The sequence shown here is derived from an EMBL/GenBank/DDBJ whole genome shotgun (WGS) entry which is preliminary data.</text>
</comment>
<dbReference type="PROSITE" id="PS51186">
    <property type="entry name" value="GNAT"/>
    <property type="match status" value="1"/>
</dbReference>
<keyword evidence="3" id="KW-1185">Reference proteome</keyword>
<evidence type="ECO:0000313" key="2">
    <source>
        <dbReference type="EMBL" id="MBP2027176.1"/>
    </source>
</evidence>